<dbReference type="PANTHER" id="PTHR31723">
    <property type="entry name" value="PATHOGENESIS-RELATED FAMILY PROTEIN"/>
    <property type="match status" value="1"/>
</dbReference>
<dbReference type="AlphaFoldDB" id="A0A022PT17"/>
<keyword evidence="1" id="KW-0732">Signal</keyword>
<reference evidence="2 3" key="1">
    <citation type="journal article" date="2013" name="Proc. Natl. Acad. Sci. U.S.A.">
        <title>Fine-scale variation in meiotic recombination in Mimulus inferred from population shotgun sequencing.</title>
        <authorList>
            <person name="Hellsten U."/>
            <person name="Wright K.M."/>
            <person name="Jenkins J."/>
            <person name="Shu S."/>
            <person name="Yuan Y."/>
            <person name="Wessler S.R."/>
            <person name="Schmutz J."/>
            <person name="Willis J.H."/>
            <person name="Rokhsar D.S."/>
        </authorList>
    </citation>
    <scope>NUCLEOTIDE SEQUENCE [LARGE SCALE GENOMIC DNA]</scope>
    <source>
        <strain evidence="3">cv. DUN x IM62</strain>
    </source>
</reference>
<name>A0A022PT17_ERYGU</name>
<dbReference type="InterPro" id="IPR053218">
    <property type="entry name" value="Pathogen-related_defense"/>
</dbReference>
<dbReference type="OMA" id="IVFKWRH"/>
<dbReference type="PANTHER" id="PTHR31723:SF10">
    <property type="entry name" value="PATHOGEN-RELATED PROTEIN"/>
    <property type="match status" value="1"/>
</dbReference>
<gene>
    <name evidence="2" type="ORF">MIMGU_mgv1a012039mg</name>
</gene>
<feature type="signal peptide" evidence="1">
    <location>
        <begin position="1"/>
        <end position="25"/>
    </location>
</feature>
<dbReference type="SUPFAM" id="SSF54427">
    <property type="entry name" value="NTF2-like"/>
    <property type="match status" value="1"/>
</dbReference>
<dbReference type="Gene3D" id="3.10.450.50">
    <property type="match status" value="1"/>
</dbReference>
<dbReference type="OrthoDB" id="65445at2759"/>
<dbReference type="eggNOG" id="ENOG502QRW1">
    <property type="taxonomic scope" value="Eukaryota"/>
</dbReference>
<feature type="chain" id="PRO_5001506267" description="Pathogen-related protein" evidence="1">
    <location>
        <begin position="26"/>
        <end position="263"/>
    </location>
</feature>
<evidence type="ECO:0000256" key="1">
    <source>
        <dbReference type="SAM" id="SignalP"/>
    </source>
</evidence>
<proteinExistence type="predicted"/>
<protein>
    <recommendedName>
        <fullName evidence="4">Pathogen-related protein</fullName>
    </recommendedName>
</protein>
<sequence length="263" mass="29585">MKSKHAFMLIVQFLVFALAFEAAIGATCTTPSSAGSEGGDKYRWYLTPEDLANTKWLSGVPNYDVVNKLFEEGRTHVWEAGSLEEYVQSLVKTWEFELVQKADPNDYKTVVPNFILGINGKKYFTLEQIGKIGGSYNVFLQTSLPPSLRFYNPDEETYNSSQTVFKQVFPRGFAFEILQVFSGPPVIAFKFRHWGYFEGSYKEYAPTGELIEFFGTAIYTLNEECKVTNVEFFFDRGELLAGLLKGKTSDEAAALSGGCPFVQ</sequence>
<dbReference type="Proteomes" id="UP000030748">
    <property type="component" value="Unassembled WGS sequence"/>
</dbReference>
<keyword evidence="3" id="KW-1185">Reference proteome</keyword>
<dbReference type="KEGG" id="egt:105950674"/>
<evidence type="ECO:0000313" key="3">
    <source>
        <dbReference type="Proteomes" id="UP000030748"/>
    </source>
</evidence>
<accession>A0A022PT17</accession>
<evidence type="ECO:0000313" key="2">
    <source>
        <dbReference type="EMBL" id="EYU17420.1"/>
    </source>
</evidence>
<organism evidence="2 3">
    <name type="scientific">Erythranthe guttata</name>
    <name type="common">Yellow monkey flower</name>
    <name type="synonym">Mimulus guttatus</name>
    <dbReference type="NCBI Taxonomy" id="4155"/>
    <lineage>
        <taxon>Eukaryota</taxon>
        <taxon>Viridiplantae</taxon>
        <taxon>Streptophyta</taxon>
        <taxon>Embryophyta</taxon>
        <taxon>Tracheophyta</taxon>
        <taxon>Spermatophyta</taxon>
        <taxon>Magnoliopsida</taxon>
        <taxon>eudicotyledons</taxon>
        <taxon>Gunneridae</taxon>
        <taxon>Pentapetalae</taxon>
        <taxon>asterids</taxon>
        <taxon>lamiids</taxon>
        <taxon>Lamiales</taxon>
        <taxon>Phrymaceae</taxon>
        <taxon>Erythranthe</taxon>
    </lineage>
</organism>
<evidence type="ECO:0008006" key="4">
    <source>
        <dbReference type="Google" id="ProtNLM"/>
    </source>
</evidence>
<dbReference type="EMBL" id="KI632373">
    <property type="protein sequence ID" value="EYU17420.1"/>
    <property type="molecule type" value="Genomic_DNA"/>
</dbReference>
<dbReference type="PhylomeDB" id="A0A022PT17"/>
<dbReference type="InterPro" id="IPR032710">
    <property type="entry name" value="NTF2-like_dom_sf"/>
</dbReference>